<accession>A0A0D7BMK2</accession>
<sequence>MAEPLRQTPLEDAPHTMQNTSLLVPTAPQQQSPTNEPVAVEIETPRHQIHLIHDMSQDEQLSTPVIAELVTPTDPLQDEGSALAVGDDMPNHTTEPTNMELLPSWPITSPSSTLDSAPVLSSAPGDLLEDHASSNMQREQSPISGAPTPPERQDIGPKPEKCPLLDDTQIMEPVCSNSPLDLIGGDTVDRAQAGLDTSLPTASSVRGQQALEGHSPPPEDVGASELVTLQALQPPQEDRPSDTTPGLPAVLTMELSAAISIDDVHGVEAPLTIPSSGTLQSTTAPVLEQPLTQDTCLMDIDYLVATEPSDTSSTRVPDPLMYIDAEGAQSTSELTAPAPVDSMTPESDILPPKLPRQQDEIAISEHTEAQVDARPELPAQKVPRVPRKAFDPIQDAIQTATAYPQAIAIEQTNSPNQDRPATPVKKDFSEAFPPPLAKPVRRATSPLQTHPPQAQARPGSAPPAAEAFPFLSAPPPPSSEPPVQLPSAAAQTDTPKKVVKRKRVELDADSTNGHSQTAMKRTRQQTASALAAPASGSTKPKPAGSTSKASAAKPKAKPPTQSNSNRRALLFHLFLKALGSQYG</sequence>
<proteinExistence type="predicted"/>
<feature type="compositionally biased region" description="Low complexity" evidence="1">
    <location>
        <begin position="539"/>
        <end position="553"/>
    </location>
</feature>
<evidence type="ECO:0000313" key="3">
    <source>
        <dbReference type="Proteomes" id="UP000054007"/>
    </source>
</evidence>
<feature type="region of interest" description="Disordered" evidence="1">
    <location>
        <begin position="98"/>
        <end position="159"/>
    </location>
</feature>
<feature type="compositionally biased region" description="Polar residues" evidence="1">
    <location>
        <begin position="410"/>
        <end position="419"/>
    </location>
</feature>
<keyword evidence="3" id="KW-1185">Reference proteome</keyword>
<feature type="compositionally biased region" description="Polar residues" evidence="1">
    <location>
        <begin position="16"/>
        <end position="35"/>
    </location>
</feature>
<name>A0A0D7BMK2_9AGAR</name>
<organism evidence="2 3">
    <name type="scientific">Cylindrobasidium torrendii FP15055 ss-10</name>
    <dbReference type="NCBI Taxonomy" id="1314674"/>
    <lineage>
        <taxon>Eukaryota</taxon>
        <taxon>Fungi</taxon>
        <taxon>Dikarya</taxon>
        <taxon>Basidiomycota</taxon>
        <taxon>Agaricomycotina</taxon>
        <taxon>Agaricomycetes</taxon>
        <taxon>Agaricomycetidae</taxon>
        <taxon>Agaricales</taxon>
        <taxon>Marasmiineae</taxon>
        <taxon>Physalacriaceae</taxon>
        <taxon>Cylindrobasidium</taxon>
    </lineage>
</organism>
<feature type="region of interest" description="Disordered" evidence="1">
    <location>
        <begin position="368"/>
        <end position="387"/>
    </location>
</feature>
<evidence type="ECO:0000313" key="2">
    <source>
        <dbReference type="EMBL" id="KIY71677.1"/>
    </source>
</evidence>
<feature type="compositionally biased region" description="Polar residues" evidence="1">
    <location>
        <begin position="509"/>
        <end position="528"/>
    </location>
</feature>
<feature type="region of interest" description="Disordered" evidence="1">
    <location>
        <begin position="410"/>
        <end position="567"/>
    </location>
</feature>
<feature type="region of interest" description="Disordered" evidence="1">
    <location>
        <begin position="199"/>
        <end position="222"/>
    </location>
</feature>
<dbReference type="Proteomes" id="UP000054007">
    <property type="component" value="Unassembled WGS sequence"/>
</dbReference>
<evidence type="ECO:0000256" key="1">
    <source>
        <dbReference type="SAM" id="MobiDB-lite"/>
    </source>
</evidence>
<feature type="region of interest" description="Disordered" evidence="1">
    <location>
        <begin position="329"/>
        <end position="352"/>
    </location>
</feature>
<feature type="compositionally biased region" description="Polar residues" evidence="1">
    <location>
        <begin position="133"/>
        <end position="143"/>
    </location>
</feature>
<feature type="region of interest" description="Disordered" evidence="1">
    <location>
        <begin position="1"/>
        <end position="36"/>
    </location>
</feature>
<reference evidence="2 3" key="1">
    <citation type="journal article" date="2015" name="Fungal Genet. Biol.">
        <title>Evolution of novel wood decay mechanisms in Agaricales revealed by the genome sequences of Fistulina hepatica and Cylindrobasidium torrendii.</title>
        <authorList>
            <person name="Floudas D."/>
            <person name="Held B.W."/>
            <person name="Riley R."/>
            <person name="Nagy L.G."/>
            <person name="Koehler G."/>
            <person name="Ransdell A.S."/>
            <person name="Younus H."/>
            <person name="Chow J."/>
            <person name="Chiniquy J."/>
            <person name="Lipzen A."/>
            <person name="Tritt A."/>
            <person name="Sun H."/>
            <person name="Haridas S."/>
            <person name="LaButti K."/>
            <person name="Ohm R.A."/>
            <person name="Kues U."/>
            <person name="Blanchette R.A."/>
            <person name="Grigoriev I.V."/>
            <person name="Minto R.E."/>
            <person name="Hibbett D.S."/>
        </authorList>
    </citation>
    <scope>NUCLEOTIDE SEQUENCE [LARGE SCALE GENOMIC DNA]</scope>
    <source>
        <strain evidence="2 3">FP15055 ss-10</strain>
    </source>
</reference>
<dbReference type="EMBL" id="KN880451">
    <property type="protein sequence ID" value="KIY71677.1"/>
    <property type="molecule type" value="Genomic_DNA"/>
</dbReference>
<feature type="compositionally biased region" description="Pro residues" evidence="1">
    <location>
        <begin position="472"/>
        <end position="484"/>
    </location>
</feature>
<dbReference type="AlphaFoldDB" id="A0A0D7BMK2"/>
<feature type="compositionally biased region" description="Low complexity" evidence="1">
    <location>
        <begin position="458"/>
        <end position="471"/>
    </location>
</feature>
<protein>
    <submittedName>
        <fullName evidence="2">Uncharacterized protein</fullName>
    </submittedName>
</protein>
<feature type="compositionally biased region" description="Polar residues" evidence="1">
    <location>
        <begin position="106"/>
        <end position="115"/>
    </location>
</feature>
<gene>
    <name evidence="2" type="ORF">CYLTODRAFT_103302</name>
</gene>